<name>A0ABV2B322_9GAMM</name>
<evidence type="ECO:0000313" key="2">
    <source>
        <dbReference type="EMBL" id="MES1930261.1"/>
    </source>
</evidence>
<dbReference type="RefSeq" id="WP_353112302.1">
    <property type="nucleotide sequence ID" value="NZ_APND01000004.1"/>
</dbReference>
<reference evidence="2 3" key="1">
    <citation type="submission" date="2013-03" db="EMBL/GenBank/DDBJ databases">
        <title>Salinisphaera dokdonensis CL-ES53 Genome Sequencing.</title>
        <authorList>
            <person name="Li C."/>
            <person name="Lai Q."/>
            <person name="Shao Z."/>
        </authorList>
    </citation>
    <scope>NUCLEOTIDE SEQUENCE [LARGE SCALE GENOMIC DNA]</scope>
    <source>
        <strain evidence="2 3">CL-ES53</strain>
    </source>
</reference>
<organism evidence="2 3">
    <name type="scientific">Salinisphaera dokdonensis CL-ES53</name>
    <dbReference type="NCBI Taxonomy" id="1304272"/>
    <lineage>
        <taxon>Bacteria</taxon>
        <taxon>Pseudomonadati</taxon>
        <taxon>Pseudomonadota</taxon>
        <taxon>Gammaproteobacteria</taxon>
        <taxon>Salinisphaerales</taxon>
        <taxon>Salinisphaeraceae</taxon>
        <taxon>Salinisphaera</taxon>
    </lineage>
</organism>
<dbReference type="EMBL" id="APND01000004">
    <property type="protein sequence ID" value="MES1930261.1"/>
    <property type="molecule type" value="Genomic_DNA"/>
</dbReference>
<sequence length="1241" mass="140135">MSKLKRKKPRRSRARGPKCSVNESEKELDRSIAAVLAQLTSVSAIDAYLALLVGELWLPNISAQSRQALAVSVFVSAKASAFADRSLNQYVEFSAFLSRLYALLPTFPMLDDYVPEPDWGQVRIGFEGTAYRLMYGSAIERIPDFVDAFRLAKTGGIPAQNDLSAVLTLQDYLLANIAQSSDVSSINLGHLEVPPKDFWVQAREVLKDVPDIAATQSVSTALVARQGATTRPDDASFTTKFMAGKLLPFLWLELEGRRFPVSPRNLCGVVIQYWEEREARPSRQLERETAKQTANFLAARFRSADVIPGPMRVSLRHSSLIDLQVSALLRMREVLWVVLILDVRRARDLSSAEERLRALIEEDDGLVAQDLATGRILHIPLREQSADAVRVLAVIVAPITGASVQLPRSPTLKTWFLIDLVSIVESVESMKDMEAYFAFVDANKESASPLAGPMDHFAAYRQSHGVLIGGAIRPSFIMLDPHGGSNFRFENLRDFWASAPSQFPDDDATTWSVEPTAGTLRRLINRSRPQLSWCADRVAPTLHFMLDGEAQDLELRHGKLLELFVHCVADAWNERAELFPASLLTETRIVTHCRANRDCLPLESGGESSIDPLLTGWSIRERNADSSVLEVHVDLSQVAFGLEDASDAQFEAFCAGEWLQGACEILGSSLDEQVLGALAETGNRAPRFTLSHSERTVDVPEHPDPTSADPEHFKLARRDLAMEFRAEGVKPGRYELKQAKSIIDKIRDRYRSIVHEHIRRFDQHGLIRYGVEQFDQLAENYDRESMRLRMSRSHEVDFDRTERQAKAHEEFVRTTRNVRYVLEFRYSSGIAGEIVPRVEDWQRLLAQVDWLLVLYGASDTLHNQLEVGGIDVDNDFIPEVFYQGGDDKAYQQEAANETLEHNIAEDRVSEMDGTEKQRLNTAFVDSFGFALSTLLQVLTVLSRWARANEAAPPLAWSYEAPKSDVVATLVAHFPEVSAVEAAAAVDFLTLDASGVRVLAGRDREEGDVPVWEHRKRVHRYAIRPLLQIKQDTLLWGAAAAYRAFGIWNGTFSDGYPPADFGYREIEDVARSIKRRIEYDLELRAAEVFSRHYRYFEHGIDFRSRFPQEGFDNVGDFDVLAYRPADNQWFMVECKYNKPPFCIKDARRLREEVFGRSPESGQLAKIARRRRFLEKHAPKILELLNWPAGAAVERRIEDLYVCPRIFPFMRRTPRIVSTQFVPLGKLDPLVRSRLYGGADPSE</sequence>
<gene>
    <name evidence="2" type="ORF">SADO_13438</name>
</gene>
<feature type="compositionally biased region" description="Basic residues" evidence="1">
    <location>
        <begin position="1"/>
        <end position="16"/>
    </location>
</feature>
<dbReference type="Proteomes" id="UP001460888">
    <property type="component" value="Unassembled WGS sequence"/>
</dbReference>
<feature type="region of interest" description="Disordered" evidence="1">
    <location>
        <begin position="1"/>
        <end position="20"/>
    </location>
</feature>
<proteinExistence type="predicted"/>
<accession>A0ABV2B322</accession>
<comment type="caution">
    <text evidence="2">The sequence shown here is derived from an EMBL/GenBank/DDBJ whole genome shotgun (WGS) entry which is preliminary data.</text>
</comment>
<protein>
    <submittedName>
        <fullName evidence="2">Uncharacterized protein</fullName>
    </submittedName>
</protein>
<evidence type="ECO:0000313" key="3">
    <source>
        <dbReference type="Proteomes" id="UP001460888"/>
    </source>
</evidence>
<keyword evidence="3" id="KW-1185">Reference proteome</keyword>
<evidence type="ECO:0000256" key="1">
    <source>
        <dbReference type="SAM" id="MobiDB-lite"/>
    </source>
</evidence>